<dbReference type="Proteomes" id="UP000467214">
    <property type="component" value="Unassembled WGS sequence"/>
</dbReference>
<organism evidence="4 5">
    <name type="scientific">Craterilacuibacter sinensis</name>
    <dbReference type="NCBI Taxonomy" id="2686017"/>
    <lineage>
        <taxon>Bacteria</taxon>
        <taxon>Pseudomonadati</taxon>
        <taxon>Pseudomonadota</taxon>
        <taxon>Betaproteobacteria</taxon>
        <taxon>Neisseriales</taxon>
        <taxon>Neisseriaceae</taxon>
        <taxon>Craterilacuibacter</taxon>
    </lineage>
</organism>
<evidence type="ECO:0000313" key="5">
    <source>
        <dbReference type="Proteomes" id="UP000467214"/>
    </source>
</evidence>
<evidence type="ECO:0000256" key="1">
    <source>
        <dbReference type="ARBA" id="ARBA00022729"/>
    </source>
</evidence>
<evidence type="ECO:0000256" key="2">
    <source>
        <dbReference type="SAM" id="SignalP"/>
    </source>
</evidence>
<feature type="signal peptide" evidence="2">
    <location>
        <begin position="1"/>
        <end position="23"/>
    </location>
</feature>
<accession>A0A845BNA6</accession>
<dbReference type="EMBL" id="WSSB01000013">
    <property type="protein sequence ID" value="MXR37892.1"/>
    <property type="molecule type" value="Genomic_DNA"/>
</dbReference>
<feature type="domain" description="BON" evidence="3">
    <location>
        <begin position="45"/>
        <end position="111"/>
    </location>
</feature>
<comment type="caution">
    <text evidence="4">The sequence shown here is derived from an EMBL/GenBank/DDBJ whole genome shotgun (WGS) entry which is preliminary data.</text>
</comment>
<feature type="chain" id="PRO_5032929762" evidence="2">
    <location>
        <begin position="24"/>
        <end position="192"/>
    </location>
</feature>
<dbReference type="PANTHER" id="PTHR34606">
    <property type="entry name" value="BON DOMAIN-CONTAINING PROTEIN"/>
    <property type="match status" value="1"/>
</dbReference>
<reference evidence="4 5" key="1">
    <citation type="submission" date="2019-12" db="EMBL/GenBank/DDBJ databases">
        <title>Neisseriaceae gen. nov. sp. Genome sequencing and assembly.</title>
        <authorList>
            <person name="Liu Z."/>
            <person name="Li A."/>
        </authorList>
    </citation>
    <scope>NUCLEOTIDE SEQUENCE [LARGE SCALE GENOMIC DNA]</scope>
    <source>
        <strain evidence="4 5">B2N2-7</strain>
    </source>
</reference>
<dbReference type="Pfam" id="PF04972">
    <property type="entry name" value="BON"/>
    <property type="match status" value="2"/>
</dbReference>
<keyword evidence="1 2" id="KW-0732">Signal</keyword>
<dbReference type="InterPro" id="IPR007055">
    <property type="entry name" value="BON_dom"/>
</dbReference>
<name>A0A845BNA6_9NEIS</name>
<dbReference type="SMART" id="SM00749">
    <property type="entry name" value="BON"/>
    <property type="match status" value="2"/>
</dbReference>
<keyword evidence="5" id="KW-1185">Reference proteome</keyword>
<sequence>MKLRALVLASVCAATLSGCVALVAGGAATGALVASDRRTSGAYVDDQSIEMKAARQVADKLPSSHVNLTSYNRTVLLSGEAASDAARAGAEMIARSQPNVQRVYNYLVVAPVSGITERSNDTWLTSKVRARLLDGKGYPPNAIKVVSERGVVYMLGLVTRAEGEAAARVASETSGVQQVVTLYEYIADVAGQ</sequence>
<dbReference type="PROSITE" id="PS51257">
    <property type="entry name" value="PROKAR_LIPOPROTEIN"/>
    <property type="match status" value="1"/>
</dbReference>
<proteinExistence type="predicted"/>
<dbReference type="InterPro" id="IPR051686">
    <property type="entry name" value="Lipoprotein_DolP"/>
</dbReference>
<dbReference type="PANTHER" id="PTHR34606:SF4">
    <property type="entry name" value="OUTER MEMBRANE LIPOPROTEIN DOLP"/>
    <property type="match status" value="1"/>
</dbReference>
<gene>
    <name evidence="4" type="ORF">GQF02_13010</name>
</gene>
<dbReference type="Gene3D" id="3.30.1340.30">
    <property type="match status" value="1"/>
</dbReference>
<evidence type="ECO:0000313" key="4">
    <source>
        <dbReference type="EMBL" id="MXR37892.1"/>
    </source>
</evidence>
<dbReference type="AlphaFoldDB" id="A0A845BNA6"/>
<protein>
    <submittedName>
        <fullName evidence="4">BON domain-containing protein</fullName>
    </submittedName>
</protein>
<dbReference type="InterPro" id="IPR014004">
    <property type="entry name" value="Transpt-assoc_nodulatn_dom_bac"/>
</dbReference>
<evidence type="ECO:0000259" key="3">
    <source>
        <dbReference type="PROSITE" id="PS50914"/>
    </source>
</evidence>
<feature type="domain" description="BON" evidence="3">
    <location>
        <begin position="120"/>
        <end position="187"/>
    </location>
</feature>
<dbReference type="PROSITE" id="PS50914">
    <property type="entry name" value="BON"/>
    <property type="match status" value="2"/>
</dbReference>